<proteinExistence type="predicted"/>
<evidence type="ECO:0000313" key="2">
    <source>
        <dbReference type="EMBL" id="GAY54423.1"/>
    </source>
</evidence>
<dbReference type="EMBL" id="BDQV01000104">
    <property type="protein sequence ID" value="GAY54423.1"/>
    <property type="molecule type" value="Genomic_DNA"/>
</dbReference>
<feature type="region of interest" description="Disordered" evidence="1">
    <location>
        <begin position="134"/>
        <end position="153"/>
    </location>
</feature>
<dbReference type="PANTHER" id="PTHR33237">
    <property type="entry name" value="F2P16.13 PROTEIN-RELATED"/>
    <property type="match status" value="1"/>
</dbReference>
<dbReference type="PANTHER" id="PTHR33237:SF39">
    <property type="match status" value="1"/>
</dbReference>
<evidence type="ECO:0000313" key="3">
    <source>
        <dbReference type="Proteomes" id="UP000236630"/>
    </source>
</evidence>
<gene>
    <name evidence="2" type="ORF">CUMW_156560</name>
</gene>
<comment type="caution">
    <text evidence="2">The sequence shown here is derived from an EMBL/GenBank/DDBJ whole genome shotgun (WGS) entry which is preliminary data.</text>
</comment>
<sequence length="305" mass="33690">MANSLRKMNTVEEQSHANAAADKACRVLVDSCNAPKSPLAYFFSISIAQPKIRIKIPKALGKSIRKRSSDQCNDNTKKRGNAPEKLFAKKVGLIFSKVFSHKKREETCSSRAGKNSKAFGNGGKVGFGDVGSVESVSKGSERGGNGEGKQPKDVADVTLPKMKNILVFQEGGKKKRLDNGEQLPSKSLFNRKKDRFSLCRGNSRRSLSSAKGVAATDFVSGKLERSPELARVPARILTSRQKLNRDRSMRKNLIGLFEEEGKREQRADEVLCKKRILMGEKCRPLHQSGTLKYDKDGILLPENIP</sequence>
<dbReference type="AlphaFoldDB" id="A0A2H5PPY3"/>
<keyword evidence="3" id="KW-1185">Reference proteome</keyword>
<dbReference type="Proteomes" id="UP000236630">
    <property type="component" value="Unassembled WGS sequence"/>
</dbReference>
<name>A0A2H5PPY3_CITUN</name>
<accession>A0A2H5PPY3</accession>
<organism evidence="2 3">
    <name type="scientific">Citrus unshiu</name>
    <name type="common">Satsuma mandarin</name>
    <name type="synonym">Citrus nobilis var. unshiu</name>
    <dbReference type="NCBI Taxonomy" id="55188"/>
    <lineage>
        <taxon>Eukaryota</taxon>
        <taxon>Viridiplantae</taxon>
        <taxon>Streptophyta</taxon>
        <taxon>Embryophyta</taxon>
        <taxon>Tracheophyta</taxon>
        <taxon>Spermatophyta</taxon>
        <taxon>Magnoliopsida</taxon>
        <taxon>eudicotyledons</taxon>
        <taxon>Gunneridae</taxon>
        <taxon>Pentapetalae</taxon>
        <taxon>rosids</taxon>
        <taxon>malvids</taxon>
        <taxon>Sapindales</taxon>
        <taxon>Rutaceae</taxon>
        <taxon>Aurantioideae</taxon>
        <taxon>Citrus</taxon>
    </lineage>
</organism>
<reference evidence="2 3" key="1">
    <citation type="journal article" date="2017" name="Front. Genet.">
        <title>Draft sequencing of the heterozygous diploid genome of Satsuma (Citrus unshiu Marc.) using a hybrid assembly approach.</title>
        <authorList>
            <person name="Shimizu T."/>
            <person name="Tanizawa Y."/>
            <person name="Mochizuki T."/>
            <person name="Nagasaki H."/>
            <person name="Yoshioka T."/>
            <person name="Toyoda A."/>
            <person name="Fujiyama A."/>
            <person name="Kaminuma E."/>
            <person name="Nakamura Y."/>
        </authorList>
    </citation>
    <scope>NUCLEOTIDE SEQUENCE [LARGE SCALE GENOMIC DNA]</scope>
    <source>
        <strain evidence="3">cv. Miyagawa wase</strain>
    </source>
</reference>
<evidence type="ECO:0000256" key="1">
    <source>
        <dbReference type="SAM" id="MobiDB-lite"/>
    </source>
</evidence>
<protein>
    <submittedName>
        <fullName evidence="2">Uncharacterized protein</fullName>
    </submittedName>
</protein>